<reference evidence="1 2" key="1">
    <citation type="submission" date="2019-08" db="EMBL/GenBank/DDBJ databases">
        <title>In-depth cultivation of the pig gut microbiome towards novel bacterial diversity and tailored functional studies.</title>
        <authorList>
            <person name="Wylensek D."/>
            <person name="Hitch T.C.A."/>
            <person name="Clavel T."/>
        </authorList>
    </citation>
    <scope>NUCLEOTIDE SEQUENCE [LARGE SCALE GENOMIC DNA]</scope>
    <source>
        <strain evidence="1 2">LKV-178-WT-2C</strain>
    </source>
</reference>
<evidence type="ECO:0000313" key="1">
    <source>
        <dbReference type="EMBL" id="MST76842.1"/>
    </source>
</evidence>
<name>A0A6I2TVN9_9BACT</name>
<gene>
    <name evidence="1" type="ORF">FYJ72_03880</name>
</gene>
<dbReference type="AlphaFoldDB" id="A0A6I2TVN9"/>
<accession>A0A6I2TVN9</accession>
<protein>
    <submittedName>
        <fullName evidence="1">Uncharacterized protein</fullName>
    </submittedName>
</protein>
<dbReference type="EMBL" id="VUNF01000004">
    <property type="protein sequence ID" value="MST76842.1"/>
    <property type="molecule type" value="Genomic_DNA"/>
</dbReference>
<comment type="caution">
    <text evidence="1">The sequence shown here is derived from an EMBL/GenBank/DDBJ whole genome shotgun (WGS) entry which is preliminary data.</text>
</comment>
<organism evidence="1 2">
    <name type="scientific">Segatella copri</name>
    <dbReference type="NCBI Taxonomy" id="165179"/>
    <lineage>
        <taxon>Bacteria</taxon>
        <taxon>Pseudomonadati</taxon>
        <taxon>Bacteroidota</taxon>
        <taxon>Bacteroidia</taxon>
        <taxon>Bacteroidales</taxon>
        <taxon>Prevotellaceae</taxon>
        <taxon>Segatella</taxon>
    </lineage>
</organism>
<proteinExistence type="predicted"/>
<evidence type="ECO:0000313" key="2">
    <source>
        <dbReference type="Proteomes" id="UP000450161"/>
    </source>
</evidence>
<sequence length="88" mass="10414">MTDTYVYPVYETDAWHSLNNRECKGIYTSKEEAIEAIAEHHEIPLEEFDGLTKEEAKEQIKQELQIPFQTQGYTVNYMIEVWLVNDWA</sequence>
<dbReference type="RefSeq" id="WP_154480462.1">
    <property type="nucleotide sequence ID" value="NZ_VUNF01000004.1"/>
</dbReference>
<dbReference type="Proteomes" id="UP000450161">
    <property type="component" value="Unassembled WGS sequence"/>
</dbReference>